<evidence type="ECO:0000313" key="2">
    <source>
        <dbReference type="Proteomes" id="UP000784294"/>
    </source>
</evidence>
<dbReference type="EMBL" id="CAAALY010110086">
    <property type="protein sequence ID" value="VEL30173.1"/>
    <property type="molecule type" value="Genomic_DNA"/>
</dbReference>
<gene>
    <name evidence="1" type="ORF">PXEA_LOCUS23613</name>
</gene>
<dbReference type="Proteomes" id="UP000784294">
    <property type="component" value="Unassembled WGS sequence"/>
</dbReference>
<proteinExistence type="predicted"/>
<protein>
    <submittedName>
        <fullName evidence="1">Uncharacterized protein</fullName>
    </submittedName>
</protein>
<sequence>MTERLSGPCSFDASNLSEVSNSYLSASLSNSSLASLSTVAGSFRCASALTPQTAGDLTPFARIILSRAHSLEQIYAFLRARFAVFTNTLPISASNPTANRFCCGFRVWLMLPGRLEAITQWPGESKNNSFSSMKAVDISGMTRFERLEAAEREKEKEEFGFGRSEFS</sequence>
<comment type="caution">
    <text evidence="1">The sequence shown here is derived from an EMBL/GenBank/DDBJ whole genome shotgun (WGS) entry which is preliminary data.</text>
</comment>
<name>A0A448X7Q9_9PLAT</name>
<organism evidence="1 2">
    <name type="scientific">Protopolystoma xenopodis</name>
    <dbReference type="NCBI Taxonomy" id="117903"/>
    <lineage>
        <taxon>Eukaryota</taxon>
        <taxon>Metazoa</taxon>
        <taxon>Spiralia</taxon>
        <taxon>Lophotrochozoa</taxon>
        <taxon>Platyhelminthes</taxon>
        <taxon>Monogenea</taxon>
        <taxon>Polyopisthocotylea</taxon>
        <taxon>Polystomatidea</taxon>
        <taxon>Polystomatidae</taxon>
        <taxon>Protopolystoma</taxon>
    </lineage>
</organism>
<accession>A0A448X7Q9</accession>
<evidence type="ECO:0000313" key="1">
    <source>
        <dbReference type="EMBL" id="VEL30173.1"/>
    </source>
</evidence>
<keyword evidence="2" id="KW-1185">Reference proteome</keyword>
<dbReference type="AlphaFoldDB" id="A0A448X7Q9"/>
<reference evidence="1" key="1">
    <citation type="submission" date="2018-11" db="EMBL/GenBank/DDBJ databases">
        <authorList>
            <consortium name="Pathogen Informatics"/>
        </authorList>
    </citation>
    <scope>NUCLEOTIDE SEQUENCE</scope>
</reference>